<feature type="compositionally biased region" description="Basic residues" evidence="1">
    <location>
        <begin position="1"/>
        <end position="13"/>
    </location>
</feature>
<name>A0ABX9UIE2_9CORY</name>
<sequence length="73" mass="8228">MCGRRPRRPRPRWRSGGSVPAPKPHDPRTTQHSPAEVTQRVQEILAEPVQSLVDEASQLTRAHDVLSDALRNQ</sequence>
<dbReference type="EMBL" id="RDRE01000025">
    <property type="protein sequence ID" value="RMD17992.1"/>
    <property type="molecule type" value="Genomic_DNA"/>
</dbReference>
<evidence type="ECO:0000256" key="1">
    <source>
        <dbReference type="SAM" id="MobiDB-lite"/>
    </source>
</evidence>
<organism evidence="2 3">
    <name type="scientific">Corynebacterium gottingense</name>
    <dbReference type="NCBI Taxonomy" id="2041036"/>
    <lineage>
        <taxon>Bacteria</taxon>
        <taxon>Bacillati</taxon>
        <taxon>Actinomycetota</taxon>
        <taxon>Actinomycetes</taxon>
        <taxon>Mycobacteriales</taxon>
        <taxon>Corynebacteriaceae</taxon>
        <taxon>Corynebacterium</taxon>
    </lineage>
</organism>
<dbReference type="Proteomes" id="UP000266886">
    <property type="component" value="Unassembled WGS sequence"/>
</dbReference>
<protein>
    <submittedName>
        <fullName evidence="2">Uncharacterized protein</fullName>
    </submittedName>
</protein>
<gene>
    <name evidence="2" type="ORF">EAW56_10020</name>
</gene>
<proteinExistence type="predicted"/>
<keyword evidence="3" id="KW-1185">Reference proteome</keyword>
<evidence type="ECO:0000313" key="3">
    <source>
        <dbReference type="Proteomes" id="UP000266886"/>
    </source>
</evidence>
<feature type="region of interest" description="Disordered" evidence="1">
    <location>
        <begin position="1"/>
        <end position="38"/>
    </location>
</feature>
<comment type="caution">
    <text evidence="2">The sequence shown here is derived from an EMBL/GenBank/DDBJ whole genome shotgun (WGS) entry which is preliminary data.</text>
</comment>
<accession>A0ABX9UIE2</accession>
<evidence type="ECO:0000313" key="2">
    <source>
        <dbReference type="EMBL" id="RMD17992.1"/>
    </source>
</evidence>
<reference evidence="2 3" key="1">
    <citation type="submission" date="2018-10" db="EMBL/GenBank/DDBJ databases">
        <title>Whole genome sequence of Corynebacterium gottingense DSM 130494T.</title>
        <authorList>
            <person name="Bernier A.-M."/>
            <person name="Bernard K."/>
        </authorList>
    </citation>
    <scope>NUCLEOTIDE SEQUENCE [LARGE SCALE GENOMIC DNA]</scope>
    <source>
        <strain evidence="2 3">DSM 103494</strain>
    </source>
</reference>